<dbReference type="Pfam" id="PF13630">
    <property type="entry name" value="SdpI"/>
    <property type="match status" value="1"/>
</dbReference>
<sequence>MLLTVINLIYILVIKLIHFALKNHIGDQPNLWIGFRTPTTLKSKEIWLFAQRQFLKDFLKINIISLIIGIGWLIYDLLHFIQETSIIIQAFVIIFITFIIVITTEIKVRKFAKTQQK</sequence>
<feature type="transmembrane region" description="Helical" evidence="1">
    <location>
        <begin position="87"/>
        <end position="108"/>
    </location>
</feature>
<keyword evidence="1" id="KW-0472">Membrane</keyword>
<keyword evidence="1" id="KW-0812">Transmembrane</keyword>
<accession>A0A9X1J800</accession>
<dbReference type="InterPro" id="IPR025962">
    <property type="entry name" value="SdpI/YhfL"/>
</dbReference>
<proteinExistence type="predicted"/>
<reference evidence="2 3" key="1">
    <citation type="journal article" date="2020" name="Access Microbiol">
        <title>Isolation and genome sequencing of Staphylococcus schleiferi subspecies coagulans from Antarctic seals.</title>
        <authorList>
            <person name="Foster G."/>
            <person name="Robb A."/>
            <person name="Paterson G.K."/>
        </authorList>
    </citation>
    <scope>NUCLEOTIDE SEQUENCE [LARGE SCALE GENOMIC DNA]</scope>
    <source>
        <strain evidence="2 3">M615/02/4</strain>
    </source>
</reference>
<evidence type="ECO:0000313" key="3">
    <source>
        <dbReference type="Proteomes" id="UP000524893"/>
    </source>
</evidence>
<evidence type="ECO:0000256" key="1">
    <source>
        <dbReference type="SAM" id="Phobius"/>
    </source>
</evidence>
<dbReference type="GeneID" id="72413968"/>
<dbReference type="RefSeq" id="WP_165546145.1">
    <property type="nucleotide sequence ID" value="NZ_CP092966.1"/>
</dbReference>
<keyword evidence="1" id="KW-1133">Transmembrane helix</keyword>
<comment type="caution">
    <text evidence="2">The sequence shown here is derived from an EMBL/GenBank/DDBJ whole genome shotgun (WGS) entry which is preliminary data.</text>
</comment>
<dbReference type="AlphaFoldDB" id="A0A9X1J800"/>
<dbReference type="EMBL" id="JABTCN010000014">
    <property type="protein sequence ID" value="MBA8776499.1"/>
    <property type="molecule type" value="Genomic_DNA"/>
</dbReference>
<organism evidence="2 3">
    <name type="scientific">Staphylococcus coagulans</name>
    <dbReference type="NCBI Taxonomy" id="74706"/>
    <lineage>
        <taxon>Bacteria</taxon>
        <taxon>Bacillati</taxon>
        <taxon>Bacillota</taxon>
        <taxon>Bacilli</taxon>
        <taxon>Bacillales</taxon>
        <taxon>Staphylococcaceae</taxon>
        <taxon>Staphylococcus</taxon>
    </lineage>
</organism>
<protein>
    <submittedName>
        <fullName evidence="2">SdpI family protein</fullName>
    </submittedName>
</protein>
<name>A0A9X1J800_9STAP</name>
<gene>
    <name evidence="2" type="ORF">HR081_06145</name>
</gene>
<feature type="transmembrane region" description="Helical" evidence="1">
    <location>
        <begin position="58"/>
        <end position="75"/>
    </location>
</feature>
<evidence type="ECO:0000313" key="2">
    <source>
        <dbReference type="EMBL" id="MBA8776499.1"/>
    </source>
</evidence>
<dbReference type="Proteomes" id="UP000524893">
    <property type="component" value="Unassembled WGS sequence"/>
</dbReference>